<keyword evidence="13" id="KW-0732">Signal</keyword>
<feature type="signal peptide" evidence="13">
    <location>
        <begin position="1"/>
        <end position="26"/>
    </location>
</feature>
<evidence type="ECO:0000313" key="17">
    <source>
        <dbReference type="Proteomes" id="UP000074119"/>
    </source>
</evidence>
<dbReference type="RefSeq" id="WP_008250119.1">
    <property type="nucleotide sequence ID" value="NZ_CP014544.1"/>
</dbReference>
<keyword evidence="9 11" id="KW-0472">Membrane</keyword>
<evidence type="ECO:0000259" key="14">
    <source>
        <dbReference type="Pfam" id="PF00593"/>
    </source>
</evidence>
<evidence type="ECO:0000256" key="5">
    <source>
        <dbReference type="ARBA" id="ARBA00022692"/>
    </source>
</evidence>
<keyword evidence="3 11" id="KW-1134">Transmembrane beta strand</keyword>
<keyword evidence="10 11" id="KW-0998">Cell outer membrane</keyword>
<dbReference type="InterPro" id="IPR012910">
    <property type="entry name" value="Plug_dom"/>
</dbReference>
<keyword evidence="2 11" id="KW-0813">Transport</keyword>
<dbReference type="STRING" id="1470434.AZF00_09325"/>
<dbReference type="PANTHER" id="PTHR32552">
    <property type="entry name" value="FERRICHROME IRON RECEPTOR-RELATED"/>
    <property type="match status" value="1"/>
</dbReference>
<dbReference type="GO" id="GO:0006826">
    <property type="term" value="P:iron ion transport"/>
    <property type="evidence" value="ECO:0007669"/>
    <property type="project" value="UniProtKB-KW"/>
</dbReference>
<proteinExistence type="inferred from homology"/>
<dbReference type="Proteomes" id="UP000074119">
    <property type="component" value="Chromosome"/>
</dbReference>
<evidence type="ECO:0000256" key="6">
    <source>
        <dbReference type="ARBA" id="ARBA00023004"/>
    </source>
</evidence>
<evidence type="ECO:0000256" key="10">
    <source>
        <dbReference type="ARBA" id="ARBA00023237"/>
    </source>
</evidence>
<keyword evidence="5 11" id="KW-0812">Transmembrane</keyword>
<dbReference type="Pfam" id="PF07715">
    <property type="entry name" value="Plug"/>
    <property type="match status" value="1"/>
</dbReference>
<keyword evidence="4" id="KW-0410">Iron transport</keyword>
<evidence type="ECO:0000256" key="2">
    <source>
        <dbReference type="ARBA" id="ARBA00022448"/>
    </source>
</evidence>
<evidence type="ECO:0000313" key="16">
    <source>
        <dbReference type="EMBL" id="AMO68488.1"/>
    </source>
</evidence>
<evidence type="ECO:0008006" key="18">
    <source>
        <dbReference type="Google" id="ProtNLM"/>
    </source>
</evidence>
<dbReference type="InterPro" id="IPR039426">
    <property type="entry name" value="TonB-dep_rcpt-like"/>
</dbReference>
<sequence length="810" mass="87402">MSQYHKKHPLVLAIASAAILSANSYAAPALEEVIVTANKRAENINDVGLSISAVSGDQMAEQKLSSLEEISSVVPGLVFSSSTSNTPIFTLRGIGFNEQSLGAYPATSLYIDEAPMPFPVLASHAAYDLERVEVLKGPQGILFGQNSTGGAINFITAKPSQEFEAGGDVSIGNYARKELNGYVSGPLTDALGARLAITSLQADEWQKSASRSDKNGAQDYFAGRLVLEFTPTDRSAYLFNINAWQDNSDPQAQQYVAFNPAIKVDSASGAPPATLAAIAAQPFTSEATEAADWSPYIDPSSERDYYQLVARGDWDLNDEMTLTALSTYQDFEQKQSTDGDGLPLVLFDLGPSYGEIDTWISEIRLSSVNATAKWVIGANLEESNTAEDQTLNYIDSTNYTDQNAYINTSGISLAQEISTYAMFGNLDYSLSDDLTVKVGARYTDSTIKVNSCNYAAPNTPGAIDAGDGANTATLFNILGNALGTEAFTPIGINGCYTLNDNSVPGDPYVNELSEDNVSWRLGADYGLDDDTLIYANISKGYKSGSYPALAAANFFQLDPVTQESVQAYEVGIKSSLAGNSIQLNSAVFYYDYKDKQLRTKILDPIFGFLDTLDNVPKTEIYGLEADVTAQVTDGLRLTAAFTYLKSEVKDYQGVSFTSEAVRDGNGALVLATGEADFSGDPIPFTPELTYMLDAEYTIPLSRGADIYAGVNINGQSESDAAFGGNRLSYSQEQSDAGAKAITEKFNEMEAYSVINARMGYRSDDGNWRVTLWGKNILDEYYTTNVIASSDTSARFTGRSRTFGLTLGYTY</sequence>
<dbReference type="AlphaFoldDB" id="A0A127M5H2"/>
<evidence type="ECO:0000256" key="3">
    <source>
        <dbReference type="ARBA" id="ARBA00022452"/>
    </source>
</evidence>
<dbReference type="Gene3D" id="2.40.170.20">
    <property type="entry name" value="TonB-dependent receptor, beta-barrel domain"/>
    <property type="match status" value="1"/>
</dbReference>
<evidence type="ECO:0000256" key="13">
    <source>
        <dbReference type="SAM" id="SignalP"/>
    </source>
</evidence>
<gene>
    <name evidence="16" type="ORF">AZF00_09325</name>
</gene>
<keyword evidence="6" id="KW-0408">Iron</keyword>
<evidence type="ECO:0000256" key="9">
    <source>
        <dbReference type="ARBA" id="ARBA00023136"/>
    </source>
</evidence>
<feature type="domain" description="TonB-dependent receptor plug" evidence="15">
    <location>
        <begin position="45"/>
        <end position="151"/>
    </location>
</feature>
<keyword evidence="7" id="KW-0406">Ion transport</keyword>
<dbReference type="InterPro" id="IPR000531">
    <property type="entry name" value="Beta-barrel_TonB"/>
</dbReference>
<name>A0A127M5H2_9GAMM</name>
<dbReference type="PANTHER" id="PTHR32552:SF81">
    <property type="entry name" value="TONB-DEPENDENT OUTER MEMBRANE RECEPTOR"/>
    <property type="match status" value="1"/>
</dbReference>
<comment type="similarity">
    <text evidence="11 12">Belongs to the TonB-dependent receptor family.</text>
</comment>
<evidence type="ECO:0000256" key="8">
    <source>
        <dbReference type="ARBA" id="ARBA00023077"/>
    </source>
</evidence>
<evidence type="ECO:0000256" key="4">
    <source>
        <dbReference type="ARBA" id="ARBA00022496"/>
    </source>
</evidence>
<dbReference type="GO" id="GO:0009279">
    <property type="term" value="C:cell outer membrane"/>
    <property type="evidence" value="ECO:0007669"/>
    <property type="project" value="UniProtKB-SubCell"/>
</dbReference>
<evidence type="ECO:0000256" key="1">
    <source>
        <dbReference type="ARBA" id="ARBA00004571"/>
    </source>
</evidence>
<dbReference type="PROSITE" id="PS52016">
    <property type="entry name" value="TONB_DEPENDENT_REC_3"/>
    <property type="match status" value="1"/>
</dbReference>
<protein>
    <recommendedName>
        <fullName evidence="18">TonB-dependent receptor</fullName>
    </recommendedName>
</protein>
<organism evidence="16 17">
    <name type="scientific">Zhongshania aliphaticivorans</name>
    <dbReference type="NCBI Taxonomy" id="1470434"/>
    <lineage>
        <taxon>Bacteria</taxon>
        <taxon>Pseudomonadati</taxon>
        <taxon>Pseudomonadota</taxon>
        <taxon>Gammaproteobacteria</taxon>
        <taxon>Cellvibrionales</taxon>
        <taxon>Spongiibacteraceae</taxon>
        <taxon>Zhongshania</taxon>
    </lineage>
</organism>
<feature type="domain" description="TonB-dependent receptor-like beta-barrel" evidence="14">
    <location>
        <begin position="274"/>
        <end position="776"/>
    </location>
</feature>
<evidence type="ECO:0000256" key="12">
    <source>
        <dbReference type="RuleBase" id="RU003357"/>
    </source>
</evidence>
<dbReference type="KEGG" id="zal:AZF00_09325"/>
<dbReference type="SUPFAM" id="SSF56935">
    <property type="entry name" value="Porins"/>
    <property type="match status" value="1"/>
</dbReference>
<dbReference type="InterPro" id="IPR036942">
    <property type="entry name" value="Beta-barrel_TonB_sf"/>
</dbReference>
<dbReference type="EMBL" id="CP014544">
    <property type="protein sequence ID" value="AMO68488.1"/>
    <property type="molecule type" value="Genomic_DNA"/>
</dbReference>
<keyword evidence="8 12" id="KW-0798">TonB box</keyword>
<evidence type="ECO:0000259" key="15">
    <source>
        <dbReference type="Pfam" id="PF07715"/>
    </source>
</evidence>
<dbReference type="Pfam" id="PF00593">
    <property type="entry name" value="TonB_dep_Rec_b-barrel"/>
    <property type="match status" value="1"/>
</dbReference>
<feature type="chain" id="PRO_5007275051" description="TonB-dependent receptor" evidence="13">
    <location>
        <begin position="27"/>
        <end position="810"/>
    </location>
</feature>
<comment type="subcellular location">
    <subcellularLocation>
        <location evidence="1 11">Cell outer membrane</location>
        <topology evidence="1 11">Multi-pass membrane protein</topology>
    </subcellularLocation>
</comment>
<evidence type="ECO:0000256" key="11">
    <source>
        <dbReference type="PROSITE-ProRule" id="PRU01360"/>
    </source>
</evidence>
<accession>A0A127M5H2</accession>
<evidence type="ECO:0000256" key="7">
    <source>
        <dbReference type="ARBA" id="ARBA00023065"/>
    </source>
</evidence>
<reference evidence="16 17" key="1">
    <citation type="submission" date="2015-12" db="EMBL/GenBank/DDBJ databases">
        <authorList>
            <person name="Shamseldin A."/>
            <person name="Moawad H."/>
            <person name="Abd El-Rahim W.M."/>
            <person name="Sadowsky M.J."/>
        </authorList>
    </citation>
    <scope>NUCLEOTIDE SEQUENCE [LARGE SCALE GENOMIC DNA]</scope>
    <source>
        <strain evidence="16 17">SM2</strain>
    </source>
</reference>